<sequence>MRSVRGERGSASVLVVGLSLAVLIGVGFAVDGSRKGLAYSEATSIAEEAARAGDQALRVPALAAGTDADVVPDLAAAEARRYVVSAGATGTVQVDNGRIVVDTTIVRQTVFLGVIGIGEFTVHGHGVAVLVSAG</sequence>
<dbReference type="HOGENOM" id="CLU_135445_1_1_11"/>
<evidence type="ECO:0000313" key="2">
    <source>
        <dbReference type="Proteomes" id="UP000000328"/>
    </source>
</evidence>
<dbReference type="PATRIC" id="fig|749927.5.peg.7373"/>
<dbReference type="RefSeq" id="WP_013228853.1">
    <property type="nucleotide sequence ID" value="NC_014318.1"/>
</dbReference>
<evidence type="ECO:0000313" key="1">
    <source>
        <dbReference type="EMBL" id="ADJ48808.1"/>
    </source>
</evidence>
<dbReference type="OrthoDB" id="3638542at2"/>
<dbReference type="eggNOG" id="ENOG5032ZM5">
    <property type="taxonomic scope" value="Bacteria"/>
</dbReference>
<organism evidence="1 2">
    <name type="scientific">Amycolatopsis mediterranei (strain U-32)</name>
    <dbReference type="NCBI Taxonomy" id="749927"/>
    <lineage>
        <taxon>Bacteria</taxon>
        <taxon>Bacillati</taxon>
        <taxon>Actinomycetota</taxon>
        <taxon>Actinomycetes</taxon>
        <taxon>Pseudonocardiales</taxon>
        <taxon>Pseudonocardiaceae</taxon>
        <taxon>Amycolatopsis</taxon>
    </lineage>
</organism>
<gene>
    <name evidence="1" type="ordered locus">AMED_7090</name>
</gene>
<dbReference type="EMBL" id="CP002000">
    <property type="protein sequence ID" value="ADJ48808.1"/>
    <property type="molecule type" value="Genomic_DNA"/>
</dbReference>
<accession>A0A0H3DFF3</accession>
<protein>
    <submittedName>
        <fullName evidence="1">Uncharacterized protein</fullName>
    </submittedName>
</protein>
<reference evidence="1 2" key="1">
    <citation type="journal article" date="2010" name="Cell Res.">
        <title>Complete genome sequence of the rifamycin SV-producing Amycolatopsis mediterranei U32 revealed its genetic characteristics in phylogeny and metabolism.</title>
        <authorList>
            <person name="Zhao W."/>
            <person name="Zhong Y."/>
            <person name="Yuan H."/>
            <person name="Wang J."/>
            <person name="Zheng H."/>
            <person name="Wang Y."/>
            <person name="Cen X."/>
            <person name="Xu F."/>
            <person name="Bai J."/>
            <person name="Han X."/>
            <person name="Lu G."/>
            <person name="Zhu Y."/>
            <person name="Shao Z."/>
            <person name="Yan H."/>
            <person name="Li C."/>
            <person name="Peng N."/>
            <person name="Zhang Z."/>
            <person name="Zhang Y."/>
            <person name="Lin W."/>
            <person name="Fan Y."/>
            <person name="Qin Z."/>
            <person name="Hu Y."/>
            <person name="Zhu B."/>
            <person name="Wang S."/>
            <person name="Ding X."/>
            <person name="Zhao G.P."/>
        </authorList>
    </citation>
    <scope>NUCLEOTIDE SEQUENCE [LARGE SCALE GENOMIC DNA]</scope>
    <source>
        <strain evidence="2">U-32</strain>
    </source>
</reference>
<proteinExistence type="predicted"/>
<dbReference type="Proteomes" id="UP000000328">
    <property type="component" value="Chromosome"/>
</dbReference>
<dbReference type="GeneID" id="92874739"/>
<dbReference type="KEGG" id="amd:AMED_7090"/>
<dbReference type="AlphaFoldDB" id="A0A0H3DFF3"/>
<name>A0A0H3DFF3_AMYMU</name>